<dbReference type="Proteomes" id="UP001500665">
    <property type="component" value="Unassembled WGS sequence"/>
</dbReference>
<feature type="transmembrane region" description="Helical" evidence="1">
    <location>
        <begin position="41"/>
        <end position="58"/>
    </location>
</feature>
<feature type="transmembrane region" description="Helical" evidence="1">
    <location>
        <begin position="89"/>
        <end position="108"/>
    </location>
</feature>
<comment type="caution">
    <text evidence="2">The sequence shown here is derived from an EMBL/GenBank/DDBJ whole genome shotgun (WGS) entry which is preliminary data.</text>
</comment>
<evidence type="ECO:0000256" key="1">
    <source>
        <dbReference type="SAM" id="Phobius"/>
    </source>
</evidence>
<gene>
    <name evidence="2" type="ORF">GCM10009550_56680</name>
</gene>
<name>A0ABP4CAQ4_9ACTN</name>
<accession>A0ABP4CAQ4</accession>
<feature type="transmembrane region" description="Helical" evidence="1">
    <location>
        <begin position="65"/>
        <end position="83"/>
    </location>
</feature>
<keyword evidence="1" id="KW-0472">Membrane</keyword>
<dbReference type="EMBL" id="BAAAHH010000028">
    <property type="protein sequence ID" value="GAA0962530.1"/>
    <property type="molecule type" value="Genomic_DNA"/>
</dbReference>
<evidence type="ECO:0000313" key="3">
    <source>
        <dbReference type="Proteomes" id="UP001500665"/>
    </source>
</evidence>
<proteinExistence type="predicted"/>
<evidence type="ECO:0000313" key="2">
    <source>
        <dbReference type="EMBL" id="GAA0962530.1"/>
    </source>
</evidence>
<reference evidence="3" key="1">
    <citation type="journal article" date="2019" name="Int. J. Syst. Evol. Microbiol.">
        <title>The Global Catalogue of Microorganisms (GCM) 10K type strain sequencing project: providing services to taxonomists for standard genome sequencing and annotation.</title>
        <authorList>
            <consortium name="The Broad Institute Genomics Platform"/>
            <consortium name="The Broad Institute Genome Sequencing Center for Infectious Disease"/>
            <person name="Wu L."/>
            <person name="Ma J."/>
        </authorList>
    </citation>
    <scope>NUCLEOTIDE SEQUENCE [LARGE SCALE GENOMIC DNA]</scope>
    <source>
        <strain evidence="3">JCM 10696</strain>
    </source>
</reference>
<dbReference type="RefSeq" id="WP_344244052.1">
    <property type="nucleotide sequence ID" value="NZ_BAAAHH010000028.1"/>
</dbReference>
<protein>
    <recommendedName>
        <fullName evidence="4">Polyketide cyclase/dehydrase/lipid transport protein</fullName>
    </recommendedName>
</protein>
<organism evidence="2 3">
    <name type="scientific">Actinocorallia libanotica</name>
    <dbReference type="NCBI Taxonomy" id="46162"/>
    <lineage>
        <taxon>Bacteria</taxon>
        <taxon>Bacillati</taxon>
        <taxon>Actinomycetota</taxon>
        <taxon>Actinomycetes</taxon>
        <taxon>Streptosporangiales</taxon>
        <taxon>Thermomonosporaceae</taxon>
        <taxon>Actinocorallia</taxon>
    </lineage>
</organism>
<keyword evidence="3" id="KW-1185">Reference proteome</keyword>
<sequence length="294" mass="31700">METDPRRERGARRTLLGVLAALFAAMLVKEVLEAGRLEQTALFYVGVPALIALTVVSAARPRSTLGTIMATITVGLALAGPLLDEGVVCLVVAAPLFYLCGGIVGLLADRSRRGKGMQALVVVPLLLGFEGVADALPRDGEVTAVRTAPAGTDLAEELAAAPDFGPVRSRFLRLKFPRPVRAEGGGLEPGATRHIVFDPRRSLGIGARPTPRSMDLTVVRSEPGRAVFAITQDTTLARWLRLTEAEFRWNENRLSVTLRYSRTFDPAWYFGPVQRYGMREAAAYLAETFTGPAA</sequence>
<evidence type="ECO:0008006" key="4">
    <source>
        <dbReference type="Google" id="ProtNLM"/>
    </source>
</evidence>
<feature type="transmembrane region" description="Helical" evidence="1">
    <location>
        <begin position="12"/>
        <end position="29"/>
    </location>
</feature>
<keyword evidence="1" id="KW-0812">Transmembrane</keyword>
<keyword evidence="1" id="KW-1133">Transmembrane helix</keyword>